<dbReference type="EMBL" id="JADYXP020000010">
    <property type="protein sequence ID" value="KAL0116075.1"/>
    <property type="molecule type" value="Genomic_DNA"/>
</dbReference>
<feature type="coiled-coil region" evidence="1">
    <location>
        <begin position="2008"/>
        <end position="2045"/>
    </location>
</feature>
<feature type="region of interest" description="Disordered" evidence="2">
    <location>
        <begin position="720"/>
        <end position="747"/>
    </location>
</feature>
<feature type="coiled-coil region" evidence="1">
    <location>
        <begin position="2348"/>
        <end position="2392"/>
    </location>
</feature>
<feature type="compositionally biased region" description="Basic residues" evidence="2">
    <location>
        <begin position="88"/>
        <end position="114"/>
    </location>
</feature>
<keyword evidence="6" id="KW-1185">Reference proteome</keyword>
<keyword evidence="1" id="KW-0175">Coiled coil</keyword>
<feature type="domain" description="Ig-like" evidence="4">
    <location>
        <begin position="3134"/>
        <end position="3249"/>
    </location>
</feature>
<dbReference type="GO" id="GO:0001675">
    <property type="term" value="P:acrosome assembly"/>
    <property type="evidence" value="ECO:0007669"/>
    <property type="project" value="TreeGrafter"/>
</dbReference>
<feature type="compositionally biased region" description="Polar residues" evidence="2">
    <location>
        <begin position="71"/>
        <end position="81"/>
    </location>
</feature>
<evidence type="ECO:0000313" key="6">
    <source>
        <dbReference type="Proteomes" id="UP001430953"/>
    </source>
</evidence>
<feature type="region of interest" description="Disordered" evidence="2">
    <location>
        <begin position="3500"/>
        <end position="3570"/>
    </location>
</feature>
<feature type="region of interest" description="Disordered" evidence="2">
    <location>
        <begin position="1060"/>
        <end position="1089"/>
    </location>
</feature>
<gene>
    <name evidence="5" type="ORF">PUN28_011142</name>
</gene>
<dbReference type="Proteomes" id="UP001430953">
    <property type="component" value="Unassembled WGS sequence"/>
</dbReference>
<dbReference type="InterPro" id="IPR013783">
    <property type="entry name" value="Ig-like_fold"/>
</dbReference>
<evidence type="ECO:0000256" key="2">
    <source>
        <dbReference type="SAM" id="MobiDB-lite"/>
    </source>
</evidence>
<dbReference type="GO" id="GO:0001669">
    <property type="term" value="C:acrosomal vesicle"/>
    <property type="evidence" value="ECO:0007669"/>
    <property type="project" value="TreeGrafter"/>
</dbReference>
<feature type="region of interest" description="Disordered" evidence="2">
    <location>
        <begin position="71"/>
        <end position="130"/>
    </location>
</feature>
<sequence>MRIILFVVFYVAAYVARIAIGEDVVETMPRSSVRRTFERKSEAARSGISEVPVDDGIIHVINKRSRQSLLTIRTDDSPQNESNDDLKRAKRSLKKRGKRRRNSGSKITRRRNNHAGHDSGERNIPSKGTRFPIWQAPESTIAAINLDSTTNPTIMETGRNNRSSFAFQRLPLQLENLNYGRSVNKTMSPITENQSLKSRGLIDVSNNNLKRRFLLVPVSKNLYVLKNIKNIPRARINVPKQYNLLGKNENNATPAILSFKAQHDVKDVGGVYLQRGNHRIFDYDTKFLYSTLDSRVPEEAANSTENPASYPKFLYPGFALRTRSNLIGTTTESFEYVVTPRSDYANISSTNIYDDAYSTATFETYDLTDEDFKRLSTKMREDKIVTDFINDILTNTEGIDKDSQEYGISSTELTHSNFDYKDRFSYEALLGNTTADMDLSLDEDFTTVSSLLPNTDKWKKAQSNIKNTRDLLTAIKPLSSELQRLLNAVKLVNQSLSDVQNRLCDKKNVAGIKRHNKLKKATNIANSVKKVDDSDLYTGSCNSQSLDKRRIKTKVKSVTDAKTGRKTNSFLLNKLTIPFRKHGSSVNNSKVQNSRKNLLKKRRLRERGFLESKDIEKYRLSHSRFNRNLKFLAKNYEMRTKPIRQLIEAGLKETKRATAPVTRSSRFIKSNISSEINSADRHAQNYQENNQISRSITLPSNAPSFPDIFAKENSVSFSADQRDFQRNGKRTTTSEISRSDKETTVHPTDSQFYREATAYLGVLQLLDTTHVTDMRMENLTESSQLIFTTTELSALTFPPYFIKESTTTSLSTVAEEEALETTESLFVTMTSTLPLFYTTELTALPVDEAAILTTVIITEKMTVSPVAIIAEVTETPITIPITDYFTILSEPTMLLTQFLEGMTDITMKITIPVVTEISTEQTSTLIEVETVEDEVTESTSTILERTQSLFVETDTPLYTFSTVSLLKTTETEWMTATSPIELLSTIPTITKGFRTTLLESTYETLYDTTAFTSSSTVLERTGTILKTSTEVAITTLIPEDENPVAQIEKTITAEETATEIPPADGTLTPTESTISGVETTTEISTSTETTADESLTINETLTAAEIPTPAEITIVDEIPAIIKPATITEIFTSTESSTSFKTTIIKEATSAESSTTAEATVEFSTTEMSTSTETTTETLTTVETFTGASAGTLPTSSTIPTTVESTEITETAKIPTTRKRTASVKVSTSTIVETPSTIETPTITESSGTAEVPMTSTKFFAASESTMSSESTTSLKNVSPTSVPTTLTAVFTTATTESTLISSTPTTAVETVVFTLTLTTITPLEILITNATLSETPYTAISSILSTTEGTSLKTVAPTTSLETTMTTPLSPITRAMSSETPSTTFSTFLIEESTAFPVFTPSLETFETTTVSAIFTTESPTESFPAASFVTLHTTVNVTISSATANVLTTEIESAATSVVYSTVTTSSVAELPLATPVPAATETTVYDTASPSLTTFFSTETESAFSTGEPEETKKFTFERYYESTKEENLTSTTELITEEYTTWIEKETPTTYLSSTPFLTENITEATSLTIETTTSPTTASTLLIEKISTVSEATLISTETSTMPSMETSALVPTITAADASRSEKTNLEITEVSRITIRTTERSEYATIEAAVTPTPFSESILSVLITHGRPAATPEIISVLPKTTLEELTTSTTTEIPSTYSTESSSPTSFVETTVSPTVSASAAITQEIETEYYVAKEPLYEEEYEEYDEIPTGNWYDYDEYATTTKYTKLPEETTASSPFAKDTSLYVTKTSTESTTSKMFHIKGKGTTSSLETSASSIIENLTKTIATDFTMSGTKERMESTTLTFGSTEEYILPPSTVFRIPTEPLEYLTITDKYALPKNFTQTWSDITMTKFVTEPEKSSRFTLEKITVSEGATTETGVAEKLTSFIVSPALTTLTEKETFGVYTTIMSTASSEIEGAIETDYEITTSAMTEKTTPRVEPLITPETEAELIFTTTSETHEREEGKEQLLRRLEDLKNREKVMTEREEKLRQKEKQWTIEKEKCRKIMQREKEKAKNDATAASITVSYATTIVTTFITKSSFAEIQTTPFSIAEEVTYATEKTEEATTTESTTYAIDESEFVTKEPSAGSIETTTFYTGEIYTASYASEATLFNNVEEVTSEAYTAVETATDGSTFAGETEETIIFNTTETSASVKHFTGEIEEFQITNYVTFTPYATTPIVDVYNAASIETVTLYTVKEIYTPYVTFYSEPLFGSTVTSPITTATDEFITLPAATFSERFEETDAAIFTTPIWYSTEETYSVTYTDIYGEPLFTSPTFELTTTSSTSAIITTAEIKYDGEIERLKEKLRNKARELEEREQILQEEERRLEKNIIKFEKYMENFQKRKTSVTPIEKSTAVTSSSTPVPPTEKTTVKMQLTTQIKKTAEKKENRMTTKMATSQQIGMEEEKQRTKPVPEEAVTQKEEEAATKRICLNVLKSTNPLDERKRNISTKKICLPYFPDKNEEKPGNPLGRKLLALQSTRKIRRPRWNIPLETRCCKKINETIHKIGNLQLSHHEWLSNESTKPLRHFKGFTRIYTQGNATSDFQFKTSVYEHVLNYEFFQPTTMSMSNNKERKKRTDILKHDLIPSRKINYSIDDKVNVQKRDVSSPEKDSKFRLKKSTANIFSHGPTTEITEKDEFYTVNVLQLRYNENEQTHEVISAKPNEAELTETLSESKDDNHITEFRENGKITASYYKIEKKDNLKKTDKLEDETEKEIEEADDYIEDTIDNYMNYEEHETSTRMYEGLFNGKEKNGKLTESVRTSLDRAWPTEKNAMYHLGGTKFWELDFVTEPSAVLRTTTDKSKTIDVLITRTTCFDVILKSTRNSKAKSIITHRKRDVYNNRAGKNVFIANRDVSLKNITRKSGKRHKVGTKRSLAKITKKLKRDSQKLRRLNYSERSFEERRAMRFNDFRCASNEDSITAKSRKLCGVNAGKLKRQIVKHEDATGKHKKKQPAKSRALQNTNLHFLHNTDNCAANKRNKYKTAASVNSRVEKIDKKETYPNAIDHESPTALHERKIHNCNNCICNVASTVNSIKPLLNRMHFPLDEIKALNCSEYKEIQDEIVISMDSDVEEAKEFPQPRYNVESLKDQKYIKLEELEDNFNNDLELYSDRDVVSLPGLNLNLPCNQDGDGITWLSSVNRPSYTWKRTDGIALLGFVAENGDLELQNVNAKDTGNYTCVMTYMSPDNEDPVETAYEIHLQVVTLPRYVVHGESRYRVRSCDERDLDVVVTYLPMKLNSVVCEADVCNAYVLPPSCSRNRQITINILLVPSHIVKLMTIDLKQCNVFCLKAIQDKLSLTLSKNLQIFLGKTIIFRLPHYEQRLVPIVEKSSFARRKRGRVDANTFFGGSSSIGLFSGCPAGYGLRETRCVPCDVGTYSEDGISHCKRCPAGTYQPNHGARACRTCTNPMTKGCYNMERVEEQPLIRDASENEDQWENGCRVEKKREKSYANKKRRKQDKRNRHDSTHAHENQWESHRAKNTRNICLDSYQSHDDYNYYPKRSYRKAPQLPERDFDS</sequence>
<dbReference type="InterPro" id="IPR010857">
    <property type="entry name" value="Sp38-bd"/>
</dbReference>
<feature type="compositionally biased region" description="Basic residues" evidence="2">
    <location>
        <begin position="3504"/>
        <end position="3514"/>
    </location>
</feature>
<name>A0AAW2FLG6_9HYME</name>
<evidence type="ECO:0000313" key="5">
    <source>
        <dbReference type="EMBL" id="KAL0116075.1"/>
    </source>
</evidence>
<feature type="region of interest" description="Disordered" evidence="2">
    <location>
        <begin position="2437"/>
        <end position="2473"/>
    </location>
</feature>
<dbReference type="SMART" id="SM01411">
    <property type="entry name" value="Ephrin_rec_like"/>
    <property type="match status" value="1"/>
</dbReference>
<evidence type="ECO:0000256" key="3">
    <source>
        <dbReference type="SAM" id="SignalP"/>
    </source>
</evidence>
<feature type="chain" id="PRO_5043565170" description="Ig-like domain-containing protein" evidence="3">
    <location>
        <begin position="22"/>
        <end position="3570"/>
    </location>
</feature>
<keyword evidence="3" id="KW-0732">Signal</keyword>
<dbReference type="Gene3D" id="2.10.50.10">
    <property type="entry name" value="Tumor Necrosis Factor Receptor, subunit A, domain 2"/>
    <property type="match status" value="1"/>
</dbReference>
<reference evidence="5 6" key="1">
    <citation type="submission" date="2023-03" db="EMBL/GenBank/DDBJ databases">
        <title>High recombination rates correlate with genetic variation in Cardiocondyla obscurior ants.</title>
        <authorList>
            <person name="Errbii M."/>
        </authorList>
    </citation>
    <scope>NUCLEOTIDE SEQUENCE [LARGE SCALE GENOMIC DNA]</scope>
    <source>
        <strain evidence="5">Alpha-2009</strain>
        <tissue evidence="5">Whole body</tissue>
    </source>
</reference>
<organism evidence="5 6">
    <name type="scientific">Cardiocondyla obscurior</name>
    <dbReference type="NCBI Taxonomy" id="286306"/>
    <lineage>
        <taxon>Eukaryota</taxon>
        <taxon>Metazoa</taxon>
        <taxon>Ecdysozoa</taxon>
        <taxon>Arthropoda</taxon>
        <taxon>Hexapoda</taxon>
        <taxon>Insecta</taxon>
        <taxon>Pterygota</taxon>
        <taxon>Neoptera</taxon>
        <taxon>Endopterygota</taxon>
        <taxon>Hymenoptera</taxon>
        <taxon>Apocrita</taxon>
        <taxon>Aculeata</taxon>
        <taxon>Formicoidea</taxon>
        <taxon>Formicidae</taxon>
        <taxon>Myrmicinae</taxon>
        <taxon>Cardiocondyla</taxon>
    </lineage>
</organism>
<dbReference type="Pfam" id="PF07699">
    <property type="entry name" value="Ephrin_rec_like"/>
    <property type="match status" value="1"/>
</dbReference>
<evidence type="ECO:0000259" key="4">
    <source>
        <dbReference type="PROSITE" id="PS50835"/>
    </source>
</evidence>
<feature type="compositionally biased region" description="Low complexity" evidence="2">
    <location>
        <begin position="1070"/>
        <end position="1089"/>
    </location>
</feature>
<dbReference type="SMART" id="SM00409">
    <property type="entry name" value="IG"/>
    <property type="match status" value="1"/>
</dbReference>
<dbReference type="PANTHER" id="PTHR15443:SF6">
    <property type="entry name" value="IG-LIKE DOMAIN-CONTAINING PROTEIN"/>
    <property type="match status" value="1"/>
</dbReference>
<proteinExistence type="predicted"/>
<dbReference type="GO" id="GO:0002199">
    <property type="term" value="C:zona pellucida receptor complex"/>
    <property type="evidence" value="ECO:0007669"/>
    <property type="project" value="TreeGrafter"/>
</dbReference>
<feature type="compositionally biased region" description="Polar residues" evidence="2">
    <location>
        <begin position="2444"/>
        <end position="2453"/>
    </location>
</feature>
<dbReference type="GO" id="GO:0007339">
    <property type="term" value="P:binding of sperm to zona pellucida"/>
    <property type="evidence" value="ECO:0007669"/>
    <property type="project" value="InterPro"/>
</dbReference>
<feature type="compositionally biased region" description="Basic and acidic residues" evidence="2">
    <location>
        <begin position="2456"/>
        <end position="2473"/>
    </location>
</feature>
<comment type="caution">
    <text evidence="5">The sequence shown here is derived from an EMBL/GenBank/DDBJ whole genome shotgun (WGS) entry which is preliminary data.</text>
</comment>
<feature type="compositionally biased region" description="Basic and acidic residues" evidence="2">
    <location>
        <begin position="3515"/>
        <end position="3531"/>
    </location>
</feature>
<dbReference type="InterPro" id="IPR011641">
    <property type="entry name" value="Tyr-kin_ephrin_A/B_rcpt-like"/>
</dbReference>
<dbReference type="PANTHER" id="PTHR15443">
    <property type="entry name" value="ZONA PELLUCIDA BINDING PROTEIN SP38"/>
    <property type="match status" value="1"/>
</dbReference>
<evidence type="ECO:0000256" key="1">
    <source>
        <dbReference type="SAM" id="Coils"/>
    </source>
</evidence>
<dbReference type="Gene3D" id="2.60.40.10">
    <property type="entry name" value="Immunoglobulins"/>
    <property type="match status" value="1"/>
</dbReference>
<accession>A0AAW2FLG6</accession>
<dbReference type="CDD" id="cd00185">
    <property type="entry name" value="TNFRSF"/>
    <property type="match status" value="1"/>
</dbReference>
<dbReference type="InterPro" id="IPR036179">
    <property type="entry name" value="Ig-like_dom_sf"/>
</dbReference>
<dbReference type="GO" id="GO:0005576">
    <property type="term" value="C:extracellular region"/>
    <property type="evidence" value="ECO:0007669"/>
    <property type="project" value="InterPro"/>
</dbReference>
<dbReference type="InterPro" id="IPR007110">
    <property type="entry name" value="Ig-like_dom"/>
</dbReference>
<dbReference type="PROSITE" id="PS50835">
    <property type="entry name" value="IG_LIKE"/>
    <property type="match status" value="1"/>
</dbReference>
<dbReference type="InterPro" id="IPR003599">
    <property type="entry name" value="Ig_sub"/>
</dbReference>
<dbReference type="SUPFAM" id="SSF48726">
    <property type="entry name" value="Immunoglobulin"/>
    <property type="match status" value="1"/>
</dbReference>
<feature type="signal peptide" evidence="3">
    <location>
        <begin position="1"/>
        <end position="21"/>
    </location>
</feature>
<protein>
    <recommendedName>
        <fullName evidence="4">Ig-like domain-containing protein</fullName>
    </recommendedName>
</protein>